<proteinExistence type="predicted"/>
<dbReference type="Proteomes" id="UP001638806">
    <property type="component" value="Unassembled WGS sequence"/>
</dbReference>
<accession>A0ACC4D8J8</accession>
<evidence type="ECO:0000313" key="2">
    <source>
        <dbReference type="Proteomes" id="UP001638806"/>
    </source>
</evidence>
<gene>
    <name evidence="1" type="ORF">ACCO45_012639</name>
</gene>
<keyword evidence="2" id="KW-1185">Reference proteome</keyword>
<organism evidence="1 2">
    <name type="scientific">Purpureocillium lilacinum</name>
    <name type="common">Paecilomyces lilacinus</name>
    <dbReference type="NCBI Taxonomy" id="33203"/>
    <lineage>
        <taxon>Eukaryota</taxon>
        <taxon>Fungi</taxon>
        <taxon>Dikarya</taxon>
        <taxon>Ascomycota</taxon>
        <taxon>Pezizomycotina</taxon>
        <taxon>Sordariomycetes</taxon>
        <taxon>Hypocreomycetidae</taxon>
        <taxon>Hypocreales</taxon>
        <taxon>Ophiocordycipitaceae</taxon>
        <taxon>Purpureocillium</taxon>
    </lineage>
</organism>
<evidence type="ECO:0000313" key="1">
    <source>
        <dbReference type="EMBL" id="KAL3952696.1"/>
    </source>
</evidence>
<reference evidence="1" key="1">
    <citation type="submission" date="2024-12" db="EMBL/GenBank/DDBJ databases">
        <title>Comparative genomics and development of molecular markers within Purpureocillium lilacinum and among Purpureocillium species.</title>
        <authorList>
            <person name="Yeh Z.-Y."/>
            <person name="Ni N.-T."/>
            <person name="Lo P.-H."/>
            <person name="Mushyakhwo K."/>
            <person name="Lin C.-F."/>
            <person name="Nai Y.-S."/>
        </authorList>
    </citation>
    <scope>NUCLEOTIDE SEQUENCE</scope>
    <source>
        <strain evidence="1">NCHU-NPUST-175</strain>
    </source>
</reference>
<dbReference type="EMBL" id="JBGNUJ010000012">
    <property type="protein sequence ID" value="KAL3952696.1"/>
    <property type="molecule type" value="Genomic_DNA"/>
</dbReference>
<comment type="caution">
    <text evidence="1">The sequence shown here is derived from an EMBL/GenBank/DDBJ whole genome shotgun (WGS) entry which is preliminary data.</text>
</comment>
<sequence length="150" mass="16368">MVQSTALPEADGRRGRPLVFSPAAVYIVQSRRRPISSGRRVPGSFSFLCLKVEHVNKGETAYAPSLYRRTETPTHAGVSAGLEHSGPVHMLIATKKEMLKALERLTVERAIPTVASTVSRRTQAAANTSGFAETRRHDTVLLSGYHAMAR</sequence>
<protein>
    <submittedName>
        <fullName evidence="1">Uncharacterized protein</fullName>
    </submittedName>
</protein>
<name>A0ACC4D8J8_PURLI</name>